<name>A0A4D9EDX3_9SAUR</name>
<reference evidence="2 3" key="1">
    <citation type="submission" date="2019-04" db="EMBL/GenBank/DDBJ databases">
        <title>Draft genome of the big-headed turtle Platysternon megacephalum.</title>
        <authorList>
            <person name="Gong S."/>
        </authorList>
    </citation>
    <scope>NUCLEOTIDE SEQUENCE [LARGE SCALE GENOMIC DNA]</scope>
    <source>
        <strain evidence="2">DO16091913</strain>
        <tissue evidence="2">Muscle</tissue>
    </source>
</reference>
<keyword evidence="3" id="KW-1185">Reference proteome</keyword>
<protein>
    <submittedName>
        <fullName evidence="2">Solute carrier family 2, facilitated glucose transporter member 10</fullName>
    </submittedName>
</protein>
<keyword evidence="2" id="KW-0762">Sugar transport</keyword>
<feature type="compositionally biased region" description="Polar residues" evidence="1">
    <location>
        <begin position="82"/>
        <end position="93"/>
    </location>
</feature>
<sequence>MNLSVVGWSGVGCLVGKTEGLGENGWGGWKNESKESGSLHFQKPGFGPQREEEEQEVGPQRGVVLKGKRRRSRGGATERQRLMTSPSSPVGSSLTYIKDQVLLCEPQ</sequence>
<dbReference type="EMBL" id="QXTE01000068">
    <property type="protein sequence ID" value="TFK08557.1"/>
    <property type="molecule type" value="Genomic_DNA"/>
</dbReference>
<gene>
    <name evidence="2" type="ORF">DR999_PMT08578</name>
</gene>
<feature type="region of interest" description="Disordered" evidence="1">
    <location>
        <begin position="19"/>
        <end position="93"/>
    </location>
</feature>
<comment type="caution">
    <text evidence="2">The sequence shown here is derived from an EMBL/GenBank/DDBJ whole genome shotgun (WGS) entry which is preliminary data.</text>
</comment>
<evidence type="ECO:0000313" key="2">
    <source>
        <dbReference type="EMBL" id="TFK08557.1"/>
    </source>
</evidence>
<reference evidence="2 3" key="2">
    <citation type="submission" date="2019-04" db="EMBL/GenBank/DDBJ databases">
        <title>The genome sequence of big-headed turtle.</title>
        <authorList>
            <person name="Gong S."/>
        </authorList>
    </citation>
    <scope>NUCLEOTIDE SEQUENCE [LARGE SCALE GENOMIC DNA]</scope>
    <source>
        <strain evidence="2">DO16091913</strain>
        <tissue evidence="2">Muscle</tissue>
    </source>
</reference>
<accession>A0A4D9EDX3</accession>
<keyword evidence="2" id="KW-0813">Transport</keyword>
<dbReference type="AlphaFoldDB" id="A0A4D9EDX3"/>
<proteinExistence type="predicted"/>
<evidence type="ECO:0000313" key="3">
    <source>
        <dbReference type="Proteomes" id="UP000297703"/>
    </source>
</evidence>
<organism evidence="2 3">
    <name type="scientific">Platysternon megacephalum</name>
    <name type="common">big-headed turtle</name>
    <dbReference type="NCBI Taxonomy" id="55544"/>
    <lineage>
        <taxon>Eukaryota</taxon>
        <taxon>Metazoa</taxon>
        <taxon>Chordata</taxon>
        <taxon>Craniata</taxon>
        <taxon>Vertebrata</taxon>
        <taxon>Euteleostomi</taxon>
        <taxon>Archelosauria</taxon>
        <taxon>Testudinata</taxon>
        <taxon>Testudines</taxon>
        <taxon>Cryptodira</taxon>
        <taxon>Durocryptodira</taxon>
        <taxon>Testudinoidea</taxon>
        <taxon>Platysternidae</taxon>
        <taxon>Platysternon</taxon>
    </lineage>
</organism>
<dbReference type="Proteomes" id="UP000297703">
    <property type="component" value="Unassembled WGS sequence"/>
</dbReference>
<evidence type="ECO:0000256" key="1">
    <source>
        <dbReference type="SAM" id="MobiDB-lite"/>
    </source>
</evidence>